<keyword evidence="2" id="KW-1185">Reference proteome</keyword>
<proteinExistence type="predicted"/>
<sequence>MPDLIGMHFGGPLLVHDPARCAGQRCCIHNPSDHLMRDWPQLWRDDRQLMERVCRHGAGHPDPDDLDYKRRTRGDEYAHYEGIHGCDGCCSGRCDG</sequence>
<dbReference type="EMBL" id="CP073720">
    <property type="protein sequence ID" value="UWP85901.1"/>
    <property type="molecule type" value="Genomic_DNA"/>
</dbReference>
<gene>
    <name evidence="1" type="ORF">Dfulv_17280</name>
</gene>
<evidence type="ECO:0000313" key="2">
    <source>
        <dbReference type="Proteomes" id="UP001059617"/>
    </source>
</evidence>
<evidence type="ECO:0000313" key="1">
    <source>
        <dbReference type="EMBL" id="UWP85901.1"/>
    </source>
</evidence>
<dbReference type="Proteomes" id="UP001059617">
    <property type="component" value="Chromosome"/>
</dbReference>
<organism evidence="1 2">
    <name type="scientific">Dactylosporangium fulvum</name>
    <dbReference type="NCBI Taxonomy" id="53359"/>
    <lineage>
        <taxon>Bacteria</taxon>
        <taxon>Bacillati</taxon>
        <taxon>Actinomycetota</taxon>
        <taxon>Actinomycetes</taxon>
        <taxon>Micromonosporales</taxon>
        <taxon>Micromonosporaceae</taxon>
        <taxon>Dactylosporangium</taxon>
    </lineage>
</organism>
<protein>
    <submittedName>
        <fullName evidence="1">Uncharacterized protein</fullName>
    </submittedName>
</protein>
<reference evidence="1" key="2">
    <citation type="submission" date="2022-09" db="EMBL/GenBank/DDBJ databases">
        <title>Biosynthetic gene clusters of Dactylosporangioum fulvum.</title>
        <authorList>
            <person name="Caradec T."/>
        </authorList>
    </citation>
    <scope>NUCLEOTIDE SEQUENCE</scope>
    <source>
        <strain evidence="1">NRRL B-16292</strain>
    </source>
</reference>
<dbReference type="RefSeq" id="WP_259864278.1">
    <property type="nucleotide sequence ID" value="NZ_BAAAST010000036.1"/>
</dbReference>
<accession>A0ABY5WCM5</accession>
<reference evidence="1" key="1">
    <citation type="submission" date="2021-04" db="EMBL/GenBank/DDBJ databases">
        <authorList>
            <person name="Hartkoorn R.C."/>
            <person name="Beaudoing E."/>
            <person name="Hot D."/>
        </authorList>
    </citation>
    <scope>NUCLEOTIDE SEQUENCE</scope>
    <source>
        <strain evidence="1">NRRL B-16292</strain>
    </source>
</reference>
<name>A0ABY5WCM5_9ACTN</name>